<dbReference type="AlphaFoldDB" id="A0A8S1JCF6"/>
<keyword evidence="2" id="KW-1133">Transmembrane helix</keyword>
<gene>
    <name evidence="4" type="ORF">OSTQU699_LOCUS10598</name>
</gene>
<feature type="region of interest" description="Disordered" evidence="1">
    <location>
        <begin position="478"/>
        <end position="537"/>
    </location>
</feature>
<feature type="region of interest" description="Disordered" evidence="1">
    <location>
        <begin position="25"/>
        <end position="86"/>
    </location>
</feature>
<sequence>MARHDSLSKLGGTWEASFANFPWHRHQTDDSFHPNGSDEESGDESDDGDASTAYEDGDTNESGEGDGIGVSQGGERDSVSEKGKDPESYEVVGLPLLAMLARKAPSWWLSNGPALLLQVSCMGAFHCVAPRTATKFGLLSVLVPSTAAGIAQLHGGKGIPRLPVPLRFLGCVGKGLSASTLPVCVFFGLRLLLKLLPRAGQRRRDAAQGHDALHQRARELSFLDAGLPNPRGLQAALQEANPQNALDYARVCEPFLNNLHFMLDWEQISRCPRFASRFDDTHAELMRYAWTAGLTNAATQEAAEEALALAAERIKTTLLWTHSYSFYSLKELRTDWSRLMKFTKRTSSGHPVLCIKLGKGLRECSGPDATLLGTAIVSQVDRGVRRLLDNKGADQIVAVVDCSGAGLFQVLRLLSLIKGVAATLTQHYPGRLRSLHLVNVPTLLYWVVHAARQCLHPATFSKLHVYGSHMSSLPPELRDAMAPLESGPSQVLDDSSSGSQMSTSPSRKPGSGSGARVARGLPEFPPPAAAEKDGRAGSDDVSAMVGLFWALLLCMFTFMLLQYVGGPESQQFDDFNRFPLSVEDDL</sequence>
<organism evidence="4 5">
    <name type="scientific">Ostreobium quekettii</name>
    <dbReference type="NCBI Taxonomy" id="121088"/>
    <lineage>
        <taxon>Eukaryota</taxon>
        <taxon>Viridiplantae</taxon>
        <taxon>Chlorophyta</taxon>
        <taxon>core chlorophytes</taxon>
        <taxon>Ulvophyceae</taxon>
        <taxon>TCBD clade</taxon>
        <taxon>Bryopsidales</taxon>
        <taxon>Ostreobineae</taxon>
        <taxon>Ostreobiaceae</taxon>
        <taxon>Ostreobium</taxon>
    </lineage>
</organism>
<dbReference type="PANTHER" id="PTHR47041:SF5">
    <property type="entry name" value="SEC14 CYTOSOLIC FACTOR FAMILY PROTEIN"/>
    <property type="match status" value="1"/>
</dbReference>
<feature type="domain" description="CRAL-TRIO" evidence="3">
    <location>
        <begin position="342"/>
        <end position="504"/>
    </location>
</feature>
<evidence type="ECO:0000313" key="5">
    <source>
        <dbReference type="Proteomes" id="UP000708148"/>
    </source>
</evidence>
<evidence type="ECO:0000313" key="4">
    <source>
        <dbReference type="EMBL" id="CAD7705243.1"/>
    </source>
</evidence>
<protein>
    <recommendedName>
        <fullName evidence="3">CRAL-TRIO domain-containing protein</fullName>
    </recommendedName>
</protein>
<keyword evidence="2" id="KW-0472">Membrane</keyword>
<keyword evidence="2" id="KW-0812">Transmembrane</keyword>
<feature type="compositionally biased region" description="Low complexity" evidence="1">
    <location>
        <begin position="495"/>
        <end position="506"/>
    </location>
</feature>
<dbReference type="PANTHER" id="PTHR47041">
    <property type="entry name" value="SEC14 CYTOSOLIC FACTOR FAMILY PROTEIN / PHOSPHOGLYCERIDE TRANSFER FAMILY PROTEIN"/>
    <property type="match status" value="1"/>
</dbReference>
<dbReference type="CDD" id="cd00170">
    <property type="entry name" value="SEC14"/>
    <property type="match status" value="1"/>
</dbReference>
<dbReference type="InterPro" id="IPR036865">
    <property type="entry name" value="CRAL-TRIO_dom_sf"/>
</dbReference>
<dbReference type="Gene3D" id="3.40.525.10">
    <property type="entry name" value="CRAL-TRIO lipid binding domain"/>
    <property type="match status" value="1"/>
</dbReference>
<accession>A0A8S1JCF6</accession>
<dbReference type="Pfam" id="PF00650">
    <property type="entry name" value="CRAL_TRIO"/>
    <property type="match status" value="1"/>
</dbReference>
<dbReference type="PROSITE" id="PS50191">
    <property type="entry name" value="CRAL_TRIO"/>
    <property type="match status" value="1"/>
</dbReference>
<comment type="caution">
    <text evidence="4">The sequence shown here is derived from an EMBL/GenBank/DDBJ whole genome shotgun (WGS) entry which is preliminary data.</text>
</comment>
<keyword evidence="5" id="KW-1185">Reference proteome</keyword>
<evidence type="ECO:0000256" key="2">
    <source>
        <dbReference type="SAM" id="Phobius"/>
    </source>
</evidence>
<evidence type="ECO:0000259" key="3">
    <source>
        <dbReference type="PROSITE" id="PS50191"/>
    </source>
</evidence>
<reference evidence="4" key="1">
    <citation type="submission" date="2020-12" db="EMBL/GenBank/DDBJ databases">
        <authorList>
            <person name="Iha C."/>
        </authorList>
    </citation>
    <scope>NUCLEOTIDE SEQUENCE</scope>
</reference>
<feature type="transmembrane region" description="Helical" evidence="2">
    <location>
        <begin position="541"/>
        <end position="564"/>
    </location>
</feature>
<proteinExistence type="predicted"/>
<evidence type="ECO:0000256" key="1">
    <source>
        <dbReference type="SAM" id="MobiDB-lite"/>
    </source>
</evidence>
<name>A0A8S1JCF6_9CHLO</name>
<feature type="compositionally biased region" description="Basic and acidic residues" evidence="1">
    <location>
        <begin position="74"/>
        <end position="86"/>
    </location>
</feature>
<dbReference type="Proteomes" id="UP000708148">
    <property type="component" value="Unassembled WGS sequence"/>
</dbReference>
<dbReference type="SUPFAM" id="SSF52087">
    <property type="entry name" value="CRAL/TRIO domain"/>
    <property type="match status" value="1"/>
</dbReference>
<dbReference type="EMBL" id="CAJHUC010003058">
    <property type="protein sequence ID" value="CAD7705243.1"/>
    <property type="molecule type" value="Genomic_DNA"/>
</dbReference>
<feature type="compositionally biased region" description="Acidic residues" evidence="1">
    <location>
        <begin position="37"/>
        <end position="64"/>
    </location>
</feature>
<dbReference type="InterPro" id="IPR001251">
    <property type="entry name" value="CRAL-TRIO_dom"/>
</dbReference>
<dbReference type="OrthoDB" id="515434at2759"/>